<reference evidence="1 2" key="1">
    <citation type="submission" date="2024-04" db="EMBL/GenBank/DDBJ databases">
        <title>Isolation of an actinomycete strain from pig manure.</title>
        <authorList>
            <person name="Gong T."/>
            <person name="Yu Z."/>
            <person name="An M."/>
            <person name="Wei C."/>
            <person name="Yang W."/>
            <person name="Liu L."/>
        </authorList>
    </citation>
    <scope>NUCLEOTIDE SEQUENCE [LARGE SCALE GENOMIC DNA]</scope>
    <source>
        <strain evidence="1 2">ZF39</strain>
    </source>
</reference>
<proteinExistence type="predicted"/>
<dbReference type="Pfam" id="PF21853">
    <property type="entry name" value="DUF6912"/>
    <property type="match status" value="1"/>
</dbReference>
<evidence type="ECO:0000313" key="1">
    <source>
        <dbReference type="EMBL" id="XAN07243.1"/>
    </source>
</evidence>
<dbReference type="EMBL" id="CP154795">
    <property type="protein sequence ID" value="XAN07243.1"/>
    <property type="molecule type" value="Genomic_DNA"/>
</dbReference>
<evidence type="ECO:0000313" key="2">
    <source>
        <dbReference type="Proteomes" id="UP001442841"/>
    </source>
</evidence>
<keyword evidence="2" id="KW-1185">Reference proteome</keyword>
<dbReference type="Proteomes" id="UP001442841">
    <property type="component" value="Chromosome"/>
</dbReference>
<dbReference type="InterPro" id="IPR054206">
    <property type="entry name" value="DUF6912"/>
</dbReference>
<organism evidence="1 2">
    <name type="scientific">Ammonicoccus fulvus</name>
    <dbReference type="NCBI Taxonomy" id="3138240"/>
    <lineage>
        <taxon>Bacteria</taxon>
        <taxon>Bacillati</taxon>
        <taxon>Actinomycetota</taxon>
        <taxon>Actinomycetes</taxon>
        <taxon>Propionibacteriales</taxon>
        <taxon>Propionibacteriaceae</taxon>
        <taxon>Ammonicoccus</taxon>
    </lineage>
</organism>
<gene>
    <name evidence="1" type="ORF">AADG42_08030</name>
</gene>
<name>A0ABZ3FMG9_9ACTN</name>
<protein>
    <submittedName>
        <fullName evidence="1">Uncharacterized protein</fullName>
    </submittedName>
</protein>
<sequence>MKPMVFVPVTPGEVRPLRSGDDLAAGSAYAATREFREHFDYAADADEDADYAAQVFASLRCVIEGLDRCVLAVEVDRLPASEGAIEFGEVAAPVVRWQKVRAIFVDDPASRPGIRAYAATAAGRALAEVWSDDAAVRLTLDHDLLWFDPTELDQALVGLDDR</sequence>
<accession>A0ABZ3FMG9</accession>
<dbReference type="RefSeq" id="WP_425308693.1">
    <property type="nucleotide sequence ID" value="NZ_CP154795.1"/>
</dbReference>